<dbReference type="InterPro" id="IPR003591">
    <property type="entry name" value="Leu-rich_rpt_typical-subtyp"/>
</dbReference>
<dbReference type="GO" id="GO:0005615">
    <property type="term" value="C:extracellular space"/>
    <property type="evidence" value="ECO:0007669"/>
    <property type="project" value="TreeGrafter"/>
</dbReference>
<proteinExistence type="predicted"/>
<evidence type="ECO:0000313" key="5">
    <source>
        <dbReference type="Proteomes" id="UP000504635"/>
    </source>
</evidence>
<evidence type="ECO:0000313" key="6">
    <source>
        <dbReference type="RefSeq" id="XP_030745635.1"/>
    </source>
</evidence>
<evidence type="ECO:0000256" key="3">
    <source>
        <dbReference type="ARBA" id="ARBA00022737"/>
    </source>
</evidence>
<evidence type="ECO:0000256" key="1">
    <source>
        <dbReference type="ARBA" id="ARBA00022614"/>
    </source>
</evidence>
<dbReference type="PANTHER" id="PTHR24373:SF378">
    <property type="entry name" value="FI03225P-RELATED"/>
    <property type="match status" value="1"/>
</dbReference>
<dbReference type="Pfam" id="PF13855">
    <property type="entry name" value="LRR_8"/>
    <property type="match status" value="1"/>
</dbReference>
<dbReference type="PROSITE" id="PS51450">
    <property type="entry name" value="LRR"/>
    <property type="match status" value="1"/>
</dbReference>
<gene>
    <name evidence="6" type="primary">LOC115874582</name>
</gene>
<dbReference type="InParanoid" id="A0A6J2X3Q6"/>
<evidence type="ECO:0000256" key="4">
    <source>
        <dbReference type="SAM" id="SignalP"/>
    </source>
</evidence>
<dbReference type="InterPro" id="IPR001611">
    <property type="entry name" value="Leu-rich_rpt"/>
</dbReference>
<dbReference type="GO" id="GO:0031012">
    <property type="term" value="C:extracellular matrix"/>
    <property type="evidence" value="ECO:0007669"/>
    <property type="project" value="TreeGrafter"/>
</dbReference>
<feature type="signal peptide" evidence="4">
    <location>
        <begin position="1"/>
        <end position="17"/>
    </location>
</feature>
<dbReference type="PANTHER" id="PTHR24373">
    <property type="entry name" value="SLIT RELATED LEUCINE-RICH REPEAT NEURONAL PROTEIN"/>
    <property type="match status" value="1"/>
</dbReference>
<dbReference type="Proteomes" id="UP000504635">
    <property type="component" value="Unplaced"/>
</dbReference>
<keyword evidence="1" id="KW-0433">Leucine-rich repeat</keyword>
<dbReference type="Gene3D" id="3.80.10.10">
    <property type="entry name" value="Ribonuclease Inhibitor"/>
    <property type="match status" value="1"/>
</dbReference>
<evidence type="ECO:0000256" key="2">
    <source>
        <dbReference type="ARBA" id="ARBA00022729"/>
    </source>
</evidence>
<dbReference type="InterPro" id="IPR032675">
    <property type="entry name" value="LRR_dom_sf"/>
</dbReference>
<keyword evidence="3" id="KW-0677">Repeat</keyword>
<dbReference type="InterPro" id="IPR050328">
    <property type="entry name" value="Dev_Immune_Receptor"/>
</dbReference>
<dbReference type="KEGG" id="soy:115874582"/>
<accession>A0A6J2X3Q6</accession>
<dbReference type="RefSeq" id="XP_030745635.1">
    <property type="nucleotide sequence ID" value="XM_030889775.1"/>
</dbReference>
<dbReference type="OrthoDB" id="1055097at2759"/>
<sequence length="313" mass="35997">MLKIIWVFGIFFVCTWAVHITKLATEVTVVDTELLPNEHLNLKGTKKLSKSNIEHIILKNCSGVIDGTSLKHFPKLHKLTIWRSDIRSISTIFPINNLISVGSRLPNLDEQLQRKLPKLQTLFLIGNKDFEVDPYVFRKFKSLVALYISEANFTETCITKEWFKDMGQLEELSLSDNNLDCISEDAFNNLKVLRKLDLTYNKFTTLDKKVFKKLTKLENLGIYNNNIEDFDINFLDSQRKHLEGLGISWSMLSNLDAESFLKLLPKLKWVSFGHEEMPNDFQAGVFCQILRQHSVNCITDSVFGVSKILGYSL</sequence>
<name>A0A6J2X3Q6_SITOR</name>
<feature type="chain" id="PRO_5026886065" evidence="4">
    <location>
        <begin position="18"/>
        <end position="313"/>
    </location>
</feature>
<keyword evidence="2 4" id="KW-0732">Signal</keyword>
<protein>
    <submittedName>
        <fullName evidence="6">Uncharacterized protein LOC115874582</fullName>
    </submittedName>
</protein>
<dbReference type="SMART" id="SM00369">
    <property type="entry name" value="LRR_TYP"/>
    <property type="match status" value="4"/>
</dbReference>
<dbReference type="GeneID" id="115874582"/>
<dbReference type="SUPFAM" id="SSF52058">
    <property type="entry name" value="L domain-like"/>
    <property type="match status" value="1"/>
</dbReference>
<dbReference type="AlphaFoldDB" id="A0A6J2X3Q6"/>
<keyword evidence="5" id="KW-1185">Reference proteome</keyword>
<organism evidence="5 6">
    <name type="scientific">Sitophilus oryzae</name>
    <name type="common">Rice weevil</name>
    <name type="synonym">Curculio oryzae</name>
    <dbReference type="NCBI Taxonomy" id="7048"/>
    <lineage>
        <taxon>Eukaryota</taxon>
        <taxon>Metazoa</taxon>
        <taxon>Ecdysozoa</taxon>
        <taxon>Arthropoda</taxon>
        <taxon>Hexapoda</taxon>
        <taxon>Insecta</taxon>
        <taxon>Pterygota</taxon>
        <taxon>Neoptera</taxon>
        <taxon>Endopterygota</taxon>
        <taxon>Coleoptera</taxon>
        <taxon>Polyphaga</taxon>
        <taxon>Cucujiformia</taxon>
        <taxon>Curculionidae</taxon>
        <taxon>Dryophthorinae</taxon>
        <taxon>Sitophilus</taxon>
    </lineage>
</organism>
<reference evidence="6" key="1">
    <citation type="submission" date="2025-08" db="UniProtKB">
        <authorList>
            <consortium name="RefSeq"/>
        </authorList>
    </citation>
    <scope>IDENTIFICATION</scope>
    <source>
        <tissue evidence="6">Gonads</tissue>
    </source>
</reference>